<evidence type="ECO:0000256" key="1">
    <source>
        <dbReference type="SAM" id="MobiDB-lite"/>
    </source>
</evidence>
<gene>
    <name evidence="3" type="ORF">M0812_00061</name>
</gene>
<dbReference type="Gene3D" id="1.10.220.100">
    <property type="entry name" value="conserved c-terminal region of ge- 1"/>
    <property type="match status" value="1"/>
</dbReference>
<feature type="domain" description="Enhancer of mRNA-decapping protein 4 C-terminal" evidence="2">
    <location>
        <begin position="520"/>
        <end position="627"/>
    </location>
</feature>
<dbReference type="EMBL" id="JANTQA010000015">
    <property type="protein sequence ID" value="KAJ3447590.1"/>
    <property type="molecule type" value="Genomic_DNA"/>
</dbReference>
<organism evidence="3 4">
    <name type="scientific">Anaeramoeba flamelloides</name>
    <dbReference type="NCBI Taxonomy" id="1746091"/>
    <lineage>
        <taxon>Eukaryota</taxon>
        <taxon>Metamonada</taxon>
        <taxon>Anaeramoebidae</taxon>
        <taxon>Anaeramoeba</taxon>
    </lineage>
</organism>
<comment type="caution">
    <text evidence="3">The sequence shown here is derived from an EMBL/GenBank/DDBJ whole genome shotgun (WGS) entry which is preliminary data.</text>
</comment>
<proteinExistence type="predicted"/>
<dbReference type="Pfam" id="PF21289">
    <property type="entry name" value="EDC4_C"/>
    <property type="match status" value="1"/>
</dbReference>
<dbReference type="InterPro" id="IPR049404">
    <property type="entry name" value="EDC4_C"/>
</dbReference>
<feature type="compositionally biased region" description="Polar residues" evidence="1">
    <location>
        <begin position="11"/>
        <end position="27"/>
    </location>
</feature>
<feature type="compositionally biased region" description="Basic and acidic residues" evidence="1">
    <location>
        <begin position="1"/>
        <end position="10"/>
    </location>
</feature>
<feature type="region of interest" description="Disordered" evidence="1">
    <location>
        <begin position="1"/>
        <end position="27"/>
    </location>
</feature>
<evidence type="ECO:0000313" key="4">
    <source>
        <dbReference type="Proteomes" id="UP001146793"/>
    </source>
</evidence>
<reference evidence="3" key="1">
    <citation type="submission" date="2022-08" db="EMBL/GenBank/DDBJ databases">
        <title>Novel sulphate-reducing endosymbionts in the free-living metamonad Anaeramoeba.</title>
        <authorList>
            <person name="Jerlstrom-Hultqvist J."/>
            <person name="Cepicka I."/>
            <person name="Gallot-Lavallee L."/>
            <person name="Salas-Leiva D."/>
            <person name="Curtis B.A."/>
            <person name="Zahonova K."/>
            <person name="Pipaliya S."/>
            <person name="Dacks J."/>
            <person name="Roger A.J."/>
        </authorList>
    </citation>
    <scope>NUCLEOTIDE SEQUENCE</scope>
    <source>
        <strain evidence="3">Busselton2</strain>
    </source>
</reference>
<dbReference type="Proteomes" id="UP001146793">
    <property type="component" value="Unassembled WGS sequence"/>
</dbReference>
<sequence>MTNKDDDSFAKDNSNLPKEDQNFNFSFPQKKAETQFSSLQQFYNSPKQPLKEQNLDNFSFSLPTKNQLPTVMSNTLFGYLPKNFSNVNSGGGEEKINFGKEQQDLQNKSLETKNGVILKNGIPVKVEQKKQTRSKTTDFTMYKKDKTKFQEKYQMNNEKSFDDLTDLLFPTKKINKHNINFNEEIENNNQKFERNSELKFQNGGEEIDFKMNNNKFNNLDLELDLTKKGLNEKENMNLKNDDEEIELKKIKGQTQARVKKEKILGITSQQYQELFFILSREIIKAKSNLYLKMFQLIEQYEKKQLYKFTTKKPVNVKKQTRKMSDMLFKTIETTLETQMKDNISNIFKETNLQNNIDDKYFEPIDELQLLLKLISGSLIELFANSKEINVQTKQATTKLFIRRVIDKLDQKIKERTIKLFNQGTKSNFNIQIIKGNLKLKSQIIGPQFEKQFQKIENMKNNNVNKNKSQSQPLEFYMGEQSTIELEKLLKNSTNISNQIVDNLKLKKIKGPSFIQEKIFIQNLLKDGKQIQAFQEIFKIKKPNLSIWLCSKINPDFILENSNLFNKKNIFFLIRSLSSNLKIDSKIKFSWLTNCFLNIDFDKHTSKLRKKLFKKLKKLKNYFQNDHNANQEFMILFHILNSLK</sequence>
<evidence type="ECO:0000259" key="2">
    <source>
        <dbReference type="Pfam" id="PF21289"/>
    </source>
</evidence>
<name>A0AAV8A1Z5_9EUKA</name>
<evidence type="ECO:0000313" key="3">
    <source>
        <dbReference type="EMBL" id="KAJ3447590.1"/>
    </source>
</evidence>
<protein>
    <recommendedName>
        <fullName evidence="2">Enhancer of mRNA-decapping protein 4 C-terminal domain-containing protein</fullName>
    </recommendedName>
</protein>
<accession>A0AAV8A1Z5</accession>
<dbReference type="InterPro" id="IPR044938">
    <property type="entry name" value="EDC4_C_sf"/>
</dbReference>
<dbReference type="AlphaFoldDB" id="A0AAV8A1Z5"/>